<comment type="caution">
    <text evidence="3">The sequence shown here is derived from an EMBL/GenBank/DDBJ whole genome shotgun (WGS) entry which is preliminary data.</text>
</comment>
<evidence type="ECO:0000256" key="2">
    <source>
        <dbReference type="SAM" id="SignalP"/>
    </source>
</evidence>
<evidence type="ECO:0000256" key="1">
    <source>
        <dbReference type="SAM" id="MobiDB-lite"/>
    </source>
</evidence>
<accession>A0ABP0AZV9</accession>
<feature type="compositionally biased region" description="Low complexity" evidence="1">
    <location>
        <begin position="33"/>
        <end position="46"/>
    </location>
</feature>
<sequence>MKVPQLSTLVTFALFGAGPVDAAAAKCRLPTPSSSSISSSASASPTPVQPPSCSRNYINNNYFTSSADWTFGGDASTSSSCVTYPTCGQMNADAGPATISQTFDIVPGYTFRLNLPFMYTTQPPDDADRVTCELTSGSMAYSIVLPFYTLNTYWAAGQTFTPPASTATLTCTLTSADTGTVSLAGMTVYWNSLSCAG</sequence>
<feature type="signal peptide" evidence="2">
    <location>
        <begin position="1"/>
        <end position="24"/>
    </location>
</feature>
<dbReference type="Proteomes" id="UP001642406">
    <property type="component" value="Unassembled WGS sequence"/>
</dbReference>
<feature type="chain" id="PRO_5046766277" description="Ig-like domain-containing protein" evidence="2">
    <location>
        <begin position="25"/>
        <end position="197"/>
    </location>
</feature>
<evidence type="ECO:0008006" key="5">
    <source>
        <dbReference type="Google" id="ProtNLM"/>
    </source>
</evidence>
<evidence type="ECO:0000313" key="4">
    <source>
        <dbReference type="Proteomes" id="UP001642406"/>
    </source>
</evidence>
<proteinExistence type="predicted"/>
<dbReference type="EMBL" id="CAWUHC010000008">
    <property type="protein sequence ID" value="CAK7212747.1"/>
    <property type="molecule type" value="Genomic_DNA"/>
</dbReference>
<feature type="region of interest" description="Disordered" evidence="1">
    <location>
        <begin position="33"/>
        <end position="52"/>
    </location>
</feature>
<name>A0ABP0AZV9_9PEZI</name>
<evidence type="ECO:0000313" key="3">
    <source>
        <dbReference type="EMBL" id="CAK7212747.1"/>
    </source>
</evidence>
<protein>
    <recommendedName>
        <fullName evidence="5">Ig-like domain-containing protein</fullName>
    </recommendedName>
</protein>
<organism evidence="3 4">
    <name type="scientific">Sporothrix bragantina</name>
    <dbReference type="NCBI Taxonomy" id="671064"/>
    <lineage>
        <taxon>Eukaryota</taxon>
        <taxon>Fungi</taxon>
        <taxon>Dikarya</taxon>
        <taxon>Ascomycota</taxon>
        <taxon>Pezizomycotina</taxon>
        <taxon>Sordariomycetes</taxon>
        <taxon>Sordariomycetidae</taxon>
        <taxon>Ophiostomatales</taxon>
        <taxon>Ophiostomataceae</taxon>
        <taxon>Sporothrix</taxon>
    </lineage>
</organism>
<gene>
    <name evidence="3" type="ORF">SBRCBS47491_001571</name>
</gene>
<reference evidence="3 4" key="1">
    <citation type="submission" date="2024-01" db="EMBL/GenBank/DDBJ databases">
        <authorList>
            <person name="Allen C."/>
            <person name="Tagirdzhanova G."/>
        </authorList>
    </citation>
    <scope>NUCLEOTIDE SEQUENCE [LARGE SCALE GENOMIC DNA]</scope>
</reference>
<keyword evidence="4" id="KW-1185">Reference proteome</keyword>
<keyword evidence="2" id="KW-0732">Signal</keyword>